<accession>A0ABS7T0B8</accession>
<organism evidence="7 8">
    <name type="scientific">Anaerococcus murdochii</name>
    <dbReference type="NCBI Taxonomy" id="411577"/>
    <lineage>
        <taxon>Bacteria</taxon>
        <taxon>Bacillati</taxon>
        <taxon>Bacillota</taxon>
        <taxon>Tissierellia</taxon>
        <taxon>Tissierellales</taxon>
        <taxon>Peptoniphilaceae</taxon>
        <taxon>Anaerococcus</taxon>
    </lineage>
</organism>
<keyword evidence="3" id="KW-0133">Cell shape</keyword>
<evidence type="ECO:0000256" key="1">
    <source>
        <dbReference type="ARBA" id="ARBA00009943"/>
    </source>
</evidence>
<dbReference type="Proteomes" id="UP000734271">
    <property type="component" value="Unassembled WGS sequence"/>
</dbReference>
<dbReference type="Gene3D" id="3.40.630.30">
    <property type="match status" value="2"/>
</dbReference>
<evidence type="ECO:0000256" key="6">
    <source>
        <dbReference type="ARBA" id="ARBA00023316"/>
    </source>
</evidence>
<evidence type="ECO:0000313" key="8">
    <source>
        <dbReference type="Proteomes" id="UP000734271"/>
    </source>
</evidence>
<dbReference type="Pfam" id="PF02388">
    <property type="entry name" value="FemAB"/>
    <property type="match status" value="2"/>
</dbReference>
<dbReference type="InterPro" id="IPR050644">
    <property type="entry name" value="PG_Glycine_Bridge_Synth"/>
</dbReference>
<comment type="caution">
    <text evidence="7">The sequence shown here is derived from an EMBL/GenBank/DDBJ whole genome shotgun (WGS) entry which is preliminary data.</text>
</comment>
<comment type="similarity">
    <text evidence="1">Belongs to the FemABX family.</text>
</comment>
<dbReference type="RefSeq" id="WP_223420179.1">
    <property type="nucleotide sequence ID" value="NZ_JAIPME010000002.1"/>
</dbReference>
<name>A0ABS7T0B8_9FIRM</name>
<keyword evidence="5" id="KW-0012">Acyltransferase</keyword>
<dbReference type="InterPro" id="IPR016181">
    <property type="entry name" value="Acyl_CoA_acyltransferase"/>
</dbReference>
<keyword evidence="4" id="KW-0573">Peptidoglycan synthesis</keyword>
<evidence type="ECO:0000256" key="5">
    <source>
        <dbReference type="ARBA" id="ARBA00023315"/>
    </source>
</evidence>
<dbReference type="PANTHER" id="PTHR36174">
    <property type="entry name" value="LIPID II:GLYCINE GLYCYLTRANSFERASE"/>
    <property type="match status" value="1"/>
</dbReference>
<proteinExistence type="inferred from homology"/>
<sequence>MPIVNNDQDLIRYNDFVRNSEYARPMQDTNWSKIKSNWTHGFVYLEENKQIIAAMSVIGIKNTNGKHFLYAPRGPVCDFKDTKLVEALIKEAEPLREKYDAFLLRMDPELNFDEKLVYDYRKMGYDFRSVGIDTHAFTQPRYNMIIDLSSQDEDEIFESFSSKGRYNIRKSIRAGIKTICKTDEESLDIFYELTKIMAERQGIGHRPKDYYERLIKYLDGKIFLSYFEDNPLSASLLIPYGNKVYYLYAASSNEMRNKMPNYNMIWEEIKWCLENNYDYLDLGGTFSLDTNDGLYRFKQSFCYPDKYSNFIGELDVVYDREKYEEFLITK</sequence>
<dbReference type="InterPro" id="IPR003447">
    <property type="entry name" value="FEMABX"/>
</dbReference>
<dbReference type="EMBL" id="JAIPME010000002">
    <property type="protein sequence ID" value="MBZ2387229.1"/>
    <property type="molecule type" value="Genomic_DNA"/>
</dbReference>
<evidence type="ECO:0000256" key="2">
    <source>
        <dbReference type="ARBA" id="ARBA00022679"/>
    </source>
</evidence>
<dbReference type="PROSITE" id="PS51191">
    <property type="entry name" value="FEMABX"/>
    <property type="match status" value="1"/>
</dbReference>
<keyword evidence="6" id="KW-0961">Cell wall biogenesis/degradation</keyword>
<dbReference type="PANTHER" id="PTHR36174:SF1">
    <property type="entry name" value="LIPID II:GLYCINE GLYCYLTRANSFERASE"/>
    <property type="match status" value="1"/>
</dbReference>
<dbReference type="SUPFAM" id="SSF55729">
    <property type="entry name" value="Acyl-CoA N-acyltransferases (Nat)"/>
    <property type="match status" value="2"/>
</dbReference>
<keyword evidence="8" id="KW-1185">Reference proteome</keyword>
<protein>
    <submittedName>
        <fullName evidence="7">Aminoacyltransferase</fullName>
    </submittedName>
</protein>
<evidence type="ECO:0000256" key="3">
    <source>
        <dbReference type="ARBA" id="ARBA00022960"/>
    </source>
</evidence>
<evidence type="ECO:0000256" key="4">
    <source>
        <dbReference type="ARBA" id="ARBA00022984"/>
    </source>
</evidence>
<evidence type="ECO:0000313" key="7">
    <source>
        <dbReference type="EMBL" id="MBZ2387229.1"/>
    </source>
</evidence>
<gene>
    <name evidence="7" type="ORF">K8P03_08035</name>
</gene>
<keyword evidence="2" id="KW-0808">Transferase</keyword>
<reference evidence="7 8" key="1">
    <citation type="submission" date="2021-08" db="EMBL/GenBank/DDBJ databases">
        <title>FDA dAtabase for Regulatory Grade micrObial Sequences (FDA-ARGOS): Supporting development and validation of Infectious Disease Dx tests.</title>
        <authorList>
            <person name="Sproer C."/>
            <person name="Gronow S."/>
            <person name="Severitt S."/>
            <person name="Schroder I."/>
            <person name="Tallon L."/>
            <person name="Sadzewicz L."/>
            <person name="Zhao X."/>
            <person name="Boylan J."/>
            <person name="Ott S."/>
            <person name="Bowen H."/>
            <person name="Vavikolanu K."/>
            <person name="Hazen T."/>
            <person name="Aluvathingal J."/>
            <person name="Nadendla S."/>
            <person name="Lowell S."/>
            <person name="Myers T."/>
            <person name="Yan Y."/>
            <person name="Sichtig H."/>
        </authorList>
    </citation>
    <scope>NUCLEOTIDE SEQUENCE [LARGE SCALE GENOMIC DNA]</scope>
    <source>
        <strain evidence="7 8">FDAARGOS_1460</strain>
    </source>
</reference>